<dbReference type="AlphaFoldDB" id="A0AAV6P5S0"/>
<name>A0AAV6P5S0_9ROSI</name>
<protein>
    <submittedName>
        <fullName evidence="1">Uncharacterized protein</fullName>
    </submittedName>
</protein>
<proteinExistence type="predicted"/>
<dbReference type="EMBL" id="JAGKQH010000001">
    <property type="protein sequence ID" value="KAG6607687.1"/>
    <property type="molecule type" value="Genomic_DNA"/>
</dbReference>
<gene>
    <name evidence="1" type="ORF">SDJN03_01029</name>
</gene>
<sequence length="73" mass="8402">MKLRGQAGRAPQVGWVHRAAGSWSRCRFKSSRIWVGWVGFLGQYRSSSEIWGRLGIVVSWEQKIFDIYDISSL</sequence>
<dbReference type="Proteomes" id="UP000685013">
    <property type="component" value="Chromosome 1"/>
</dbReference>
<evidence type="ECO:0000313" key="1">
    <source>
        <dbReference type="EMBL" id="KAG6607687.1"/>
    </source>
</evidence>
<evidence type="ECO:0000313" key="2">
    <source>
        <dbReference type="Proteomes" id="UP000685013"/>
    </source>
</evidence>
<organism evidence="1 2">
    <name type="scientific">Cucurbita argyrosperma subsp. sororia</name>
    <dbReference type="NCBI Taxonomy" id="37648"/>
    <lineage>
        <taxon>Eukaryota</taxon>
        <taxon>Viridiplantae</taxon>
        <taxon>Streptophyta</taxon>
        <taxon>Embryophyta</taxon>
        <taxon>Tracheophyta</taxon>
        <taxon>Spermatophyta</taxon>
        <taxon>Magnoliopsida</taxon>
        <taxon>eudicotyledons</taxon>
        <taxon>Gunneridae</taxon>
        <taxon>Pentapetalae</taxon>
        <taxon>rosids</taxon>
        <taxon>fabids</taxon>
        <taxon>Cucurbitales</taxon>
        <taxon>Cucurbitaceae</taxon>
        <taxon>Cucurbiteae</taxon>
        <taxon>Cucurbita</taxon>
    </lineage>
</organism>
<reference evidence="1 2" key="1">
    <citation type="journal article" date="2021" name="Hortic Res">
        <title>The domestication of Cucurbita argyrosperma as revealed by the genome of its wild relative.</title>
        <authorList>
            <person name="Barrera-Redondo J."/>
            <person name="Sanchez-de la Vega G."/>
            <person name="Aguirre-Liguori J.A."/>
            <person name="Castellanos-Morales G."/>
            <person name="Gutierrez-Guerrero Y.T."/>
            <person name="Aguirre-Dugua X."/>
            <person name="Aguirre-Planter E."/>
            <person name="Tenaillon M.I."/>
            <person name="Lira-Saade R."/>
            <person name="Eguiarte L.E."/>
        </authorList>
    </citation>
    <scope>NUCLEOTIDE SEQUENCE [LARGE SCALE GENOMIC DNA]</scope>
    <source>
        <strain evidence="1">JBR-2021</strain>
    </source>
</reference>
<accession>A0AAV6P5S0</accession>
<keyword evidence="2" id="KW-1185">Reference proteome</keyword>
<feature type="non-terminal residue" evidence="1">
    <location>
        <position position="1"/>
    </location>
</feature>
<comment type="caution">
    <text evidence="1">The sequence shown here is derived from an EMBL/GenBank/DDBJ whole genome shotgun (WGS) entry which is preliminary data.</text>
</comment>